<dbReference type="Gramene" id="AET6Gv20815700.1">
    <property type="protein sequence ID" value="AET6Gv20815700.1"/>
    <property type="gene ID" value="AET6Gv20815700"/>
</dbReference>
<proteinExistence type="predicted"/>
<dbReference type="Proteomes" id="UP000015105">
    <property type="component" value="Chromosome 6D"/>
</dbReference>
<dbReference type="PANTHER" id="PTHR47718">
    <property type="entry name" value="OS01G0519700 PROTEIN"/>
    <property type="match status" value="1"/>
</dbReference>
<evidence type="ECO:0000259" key="6">
    <source>
        <dbReference type="PROSITE" id="PS50966"/>
    </source>
</evidence>
<dbReference type="InterPro" id="IPR006564">
    <property type="entry name" value="Znf_PMZ"/>
</dbReference>
<evidence type="ECO:0000256" key="3">
    <source>
        <dbReference type="ARBA" id="ARBA00022833"/>
    </source>
</evidence>
<dbReference type="InterPro" id="IPR018289">
    <property type="entry name" value="MULE_transposase_dom"/>
</dbReference>
<dbReference type="STRING" id="200361.A0A453PQU9"/>
<dbReference type="Pfam" id="PF10551">
    <property type="entry name" value="MULE"/>
    <property type="match status" value="1"/>
</dbReference>
<sequence>RERELSGVLDCQEDITNIFWADAKMMVDYAHFGDVVTFDTTFVTNKEYRPFGVFLGLNQFRETTVFGAALMFDETFASFQWLFNTFLAAHNGRQPRTIYTDQDIAMGKAVKDVFTEAYHGLCTFHIMQNAVKYLSPVKGEEKDEVEEKDEDEEPHILTDFSACMYGYEDLAAFEEAFVNMRCRMHKQTWFDSIYKVKEKWAECFMRDVFSLGVRSTQLSESFNNSLKNHLKSDFHIVRFLKHFARIVEVKRNKELESEFEARKNIPRIKMSTPMLVQVSKVYTRIVFEAFQSEYERSMAACTRLLDEKKYVVTIGSLYGDLTFEDERIVIGDPLNQTAVCTCRMFERTGILCGHGLKVLDLMNIKTLPTHYILKRWTREARKGSILDRQGRNVVENPKLEALLHYKGLSHKFHDMAYKVAYSTECCLILENALDCVGPQLEEKLNASTSDMNEPSKAQENDDPNMQQGDDLLRAARLKKKEVQSKNSKIKN</sequence>
<evidence type="ECO:0000313" key="8">
    <source>
        <dbReference type="Proteomes" id="UP000015105"/>
    </source>
</evidence>
<evidence type="ECO:0000256" key="4">
    <source>
        <dbReference type="PROSITE-ProRule" id="PRU00325"/>
    </source>
</evidence>
<keyword evidence="8" id="KW-1185">Reference proteome</keyword>
<dbReference type="AlphaFoldDB" id="A0A453PQU9"/>
<evidence type="ECO:0000256" key="5">
    <source>
        <dbReference type="SAM" id="MobiDB-lite"/>
    </source>
</evidence>
<dbReference type="InterPro" id="IPR007527">
    <property type="entry name" value="Znf_SWIM"/>
</dbReference>
<evidence type="ECO:0000313" key="7">
    <source>
        <dbReference type="EnsemblPlants" id="AET6Gv20815700.1"/>
    </source>
</evidence>
<keyword evidence="2 4" id="KW-0863">Zinc-finger</keyword>
<reference evidence="7" key="3">
    <citation type="journal article" date="2017" name="Nature">
        <title>Genome sequence of the progenitor of the wheat D genome Aegilops tauschii.</title>
        <authorList>
            <person name="Luo M.C."/>
            <person name="Gu Y.Q."/>
            <person name="Puiu D."/>
            <person name="Wang H."/>
            <person name="Twardziok S.O."/>
            <person name="Deal K.R."/>
            <person name="Huo N."/>
            <person name="Zhu T."/>
            <person name="Wang L."/>
            <person name="Wang Y."/>
            <person name="McGuire P.E."/>
            <person name="Liu S."/>
            <person name="Long H."/>
            <person name="Ramasamy R.K."/>
            <person name="Rodriguez J.C."/>
            <person name="Van S.L."/>
            <person name="Yuan L."/>
            <person name="Wang Z."/>
            <person name="Xia Z."/>
            <person name="Xiao L."/>
            <person name="Anderson O.D."/>
            <person name="Ouyang S."/>
            <person name="Liang Y."/>
            <person name="Zimin A.V."/>
            <person name="Pertea G."/>
            <person name="Qi P."/>
            <person name="Bennetzen J.L."/>
            <person name="Dai X."/>
            <person name="Dawson M.W."/>
            <person name="Muller H.G."/>
            <person name="Kugler K."/>
            <person name="Rivarola-Duarte L."/>
            <person name="Spannagl M."/>
            <person name="Mayer K.F.X."/>
            <person name="Lu F.H."/>
            <person name="Bevan M.W."/>
            <person name="Leroy P."/>
            <person name="Li P."/>
            <person name="You F.M."/>
            <person name="Sun Q."/>
            <person name="Liu Z."/>
            <person name="Lyons E."/>
            <person name="Wicker T."/>
            <person name="Salzberg S.L."/>
            <person name="Devos K.M."/>
            <person name="Dvorak J."/>
        </authorList>
    </citation>
    <scope>NUCLEOTIDE SEQUENCE [LARGE SCALE GENOMIC DNA]</scope>
    <source>
        <strain evidence="7">cv. AL8/78</strain>
    </source>
</reference>
<reference evidence="7" key="4">
    <citation type="submission" date="2019-03" db="UniProtKB">
        <authorList>
            <consortium name="EnsemblPlants"/>
        </authorList>
    </citation>
    <scope>IDENTIFICATION</scope>
</reference>
<dbReference type="PROSITE" id="PS50966">
    <property type="entry name" value="ZF_SWIM"/>
    <property type="match status" value="1"/>
</dbReference>
<evidence type="ECO:0000256" key="2">
    <source>
        <dbReference type="ARBA" id="ARBA00022771"/>
    </source>
</evidence>
<accession>A0A453PQU9</accession>
<feature type="compositionally biased region" description="Polar residues" evidence="5">
    <location>
        <begin position="446"/>
        <end position="467"/>
    </location>
</feature>
<keyword evidence="1" id="KW-0479">Metal-binding</keyword>
<dbReference type="SMART" id="SM00575">
    <property type="entry name" value="ZnF_PMZ"/>
    <property type="match status" value="1"/>
</dbReference>
<feature type="region of interest" description="Disordered" evidence="5">
    <location>
        <begin position="446"/>
        <end position="469"/>
    </location>
</feature>
<name>A0A453PQU9_AEGTS</name>
<keyword evidence="3" id="KW-0862">Zinc</keyword>
<reference evidence="7" key="5">
    <citation type="journal article" date="2021" name="G3 (Bethesda)">
        <title>Aegilops tauschii genome assembly Aet v5.0 features greater sequence contiguity and improved annotation.</title>
        <authorList>
            <person name="Wang L."/>
            <person name="Zhu T."/>
            <person name="Rodriguez J.C."/>
            <person name="Deal K.R."/>
            <person name="Dubcovsky J."/>
            <person name="McGuire P.E."/>
            <person name="Lux T."/>
            <person name="Spannagl M."/>
            <person name="Mayer K.F.X."/>
            <person name="Baldrich P."/>
            <person name="Meyers B.C."/>
            <person name="Huo N."/>
            <person name="Gu Y.Q."/>
            <person name="Zhou H."/>
            <person name="Devos K.M."/>
            <person name="Bennetzen J.L."/>
            <person name="Unver T."/>
            <person name="Budak H."/>
            <person name="Gulick P.J."/>
            <person name="Galiba G."/>
            <person name="Kalapos B."/>
            <person name="Nelson D.R."/>
            <person name="Li P."/>
            <person name="You F.M."/>
            <person name="Luo M.C."/>
            <person name="Dvorak J."/>
        </authorList>
    </citation>
    <scope>NUCLEOTIDE SEQUENCE [LARGE SCALE GENOMIC DNA]</scope>
    <source>
        <strain evidence="7">cv. AL8/78</strain>
    </source>
</reference>
<feature type="domain" description="SWIM-type" evidence="6">
    <location>
        <begin position="310"/>
        <end position="363"/>
    </location>
</feature>
<dbReference type="PANTHER" id="PTHR47718:SF2">
    <property type="entry name" value="PROTEIN FAR1-RELATED SEQUENCE 5-LIKE"/>
    <property type="match status" value="1"/>
</dbReference>
<evidence type="ECO:0000256" key="1">
    <source>
        <dbReference type="ARBA" id="ARBA00022723"/>
    </source>
</evidence>
<dbReference type="GO" id="GO:0008270">
    <property type="term" value="F:zinc ion binding"/>
    <property type="evidence" value="ECO:0007669"/>
    <property type="project" value="UniProtKB-KW"/>
</dbReference>
<protein>
    <recommendedName>
        <fullName evidence="6">SWIM-type domain-containing protein</fullName>
    </recommendedName>
</protein>
<dbReference type="EnsemblPlants" id="AET6Gv20815700.1">
    <property type="protein sequence ID" value="AET6Gv20815700.1"/>
    <property type="gene ID" value="AET6Gv20815700"/>
</dbReference>
<dbReference type="Pfam" id="PF04434">
    <property type="entry name" value="SWIM"/>
    <property type="match status" value="1"/>
</dbReference>
<reference evidence="8" key="2">
    <citation type="journal article" date="2017" name="Nat. Plants">
        <title>The Aegilops tauschii genome reveals multiple impacts of transposons.</title>
        <authorList>
            <person name="Zhao G."/>
            <person name="Zou C."/>
            <person name="Li K."/>
            <person name="Wang K."/>
            <person name="Li T."/>
            <person name="Gao L."/>
            <person name="Zhang X."/>
            <person name="Wang H."/>
            <person name="Yang Z."/>
            <person name="Liu X."/>
            <person name="Jiang W."/>
            <person name="Mao L."/>
            <person name="Kong X."/>
            <person name="Jiao Y."/>
            <person name="Jia J."/>
        </authorList>
    </citation>
    <scope>NUCLEOTIDE SEQUENCE [LARGE SCALE GENOMIC DNA]</scope>
    <source>
        <strain evidence="8">cv. AL8/78</strain>
    </source>
</reference>
<organism evidence="7 8">
    <name type="scientific">Aegilops tauschii subsp. strangulata</name>
    <name type="common">Goatgrass</name>
    <dbReference type="NCBI Taxonomy" id="200361"/>
    <lineage>
        <taxon>Eukaryota</taxon>
        <taxon>Viridiplantae</taxon>
        <taxon>Streptophyta</taxon>
        <taxon>Embryophyta</taxon>
        <taxon>Tracheophyta</taxon>
        <taxon>Spermatophyta</taxon>
        <taxon>Magnoliopsida</taxon>
        <taxon>Liliopsida</taxon>
        <taxon>Poales</taxon>
        <taxon>Poaceae</taxon>
        <taxon>BOP clade</taxon>
        <taxon>Pooideae</taxon>
        <taxon>Triticodae</taxon>
        <taxon>Triticeae</taxon>
        <taxon>Triticinae</taxon>
        <taxon>Aegilops</taxon>
    </lineage>
</organism>
<reference evidence="8" key="1">
    <citation type="journal article" date="2014" name="Science">
        <title>Ancient hybridizations among the ancestral genomes of bread wheat.</title>
        <authorList>
            <consortium name="International Wheat Genome Sequencing Consortium,"/>
            <person name="Marcussen T."/>
            <person name="Sandve S.R."/>
            <person name="Heier L."/>
            <person name="Spannagl M."/>
            <person name="Pfeifer M."/>
            <person name="Jakobsen K.S."/>
            <person name="Wulff B.B."/>
            <person name="Steuernagel B."/>
            <person name="Mayer K.F."/>
            <person name="Olsen O.A."/>
        </authorList>
    </citation>
    <scope>NUCLEOTIDE SEQUENCE [LARGE SCALE GENOMIC DNA]</scope>
    <source>
        <strain evidence="8">cv. AL8/78</strain>
    </source>
</reference>